<dbReference type="GO" id="GO:0003677">
    <property type="term" value="F:DNA binding"/>
    <property type="evidence" value="ECO:0007669"/>
    <property type="project" value="InterPro"/>
</dbReference>
<evidence type="ECO:0000313" key="4">
    <source>
        <dbReference type="EMBL" id="GHP00540.1"/>
    </source>
</evidence>
<keyword evidence="1" id="KW-0175">Coiled coil</keyword>
<dbReference type="InterPro" id="IPR002525">
    <property type="entry name" value="Transp_IS110-like_N"/>
</dbReference>
<comment type="caution">
    <text evidence="4">The sequence shown here is derived from an EMBL/GenBank/DDBJ whole genome shotgun (WGS) entry which is preliminary data.</text>
</comment>
<dbReference type="RefSeq" id="WP_220211023.1">
    <property type="nucleotide sequence ID" value="NZ_BNJK01000002.1"/>
</dbReference>
<reference evidence="4" key="1">
    <citation type="submission" date="2020-10" db="EMBL/GenBank/DDBJ databases">
        <title>Taxonomic study of unclassified bacteria belonging to the class Ktedonobacteria.</title>
        <authorList>
            <person name="Yabe S."/>
            <person name="Wang C.M."/>
            <person name="Zheng Y."/>
            <person name="Sakai Y."/>
            <person name="Cavaletti L."/>
            <person name="Monciardini P."/>
            <person name="Donadio S."/>
        </authorList>
    </citation>
    <scope>NUCLEOTIDE SEQUENCE</scope>
    <source>
        <strain evidence="4">ID150040</strain>
    </source>
</reference>
<feature type="coiled-coil region" evidence="1">
    <location>
        <begin position="176"/>
        <end position="203"/>
    </location>
</feature>
<evidence type="ECO:0000256" key="1">
    <source>
        <dbReference type="SAM" id="Coils"/>
    </source>
</evidence>
<dbReference type="InterPro" id="IPR047650">
    <property type="entry name" value="Transpos_IS110"/>
</dbReference>
<name>A0A8J3N6V9_9CHLR</name>
<evidence type="ECO:0000313" key="5">
    <source>
        <dbReference type="Proteomes" id="UP000597444"/>
    </source>
</evidence>
<dbReference type="PANTHER" id="PTHR33055">
    <property type="entry name" value="TRANSPOSASE FOR INSERTION SEQUENCE ELEMENT IS1111A"/>
    <property type="match status" value="1"/>
</dbReference>
<dbReference type="GO" id="GO:0006313">
    <property type="term" value="P:DNA transposition"/>
    <property type="evidence" value="ECO:0007669"/>
    <property type="project" value="InterPro"/>
</dbReference>
<proteinExistence type="predicted"/>
<dbReference type="EMBL" id="BNJK01000002">
    <property type="protein sequence ID" value="GHP00540.1"/>
    <property type="molecule type" value="Genomic_DNA"/>
</dbReference>
<dbReference type="InterPro" id="IPR003346">
    <property type="entry name" value="Transposase_20"/>
</dbReference>
<dbReference type="AlphaFoldDB" id="A0A8J3N6V9"/>
<accession>A0A8J3N6V9</accession>
<evidence type="ECO:0000259" key="3">
    <source>
        <dbReference type="Pfam" id="PF02371"/>
    </source>
</evidence>
<evidence type="ECO:0000259" key="2">
    <source>
        <dbReference type="Pfam" id="PF01548"/>
    </source>
</evidence>
<keyword evidence="5" id="KW-1185">Reference proteome</keyword>
<dbReference type="PANTHER" id="PTHR33055:SF3">
    <property type="entry name" value="PUTATIVE TRANSPOSASE FOR IS117-RELATED"/>
    <property type="match status" value="1"/>
</dbReference>
<feature type="domain" description="Transposase IS116/IS110/IS902 C-terminal" evidence="3">
    <location>
        <begin position="237"/>
        <end position="319"/>
    </location>
</feature>
<dbReference type="Pfam" id="PF01548">
    <property type="entry name" value="DEDD_Tnp_IS110"/>
    <property type="match status" value="1"/>
</dbReference>
<dbReference type="Pfam" id="PF02371">
    <property type="entry name" value="Transposase_20"/>
    <property type="match status" value="1"/>
</dbReference>
<protein>
    <submittedName>
        <fullName evidence="4">IS110 family transposase</fullName>
    </submittedName>
</protein>
<feature type="domain" description="Transposase IS110-like N-terminal" evidence="2">
    <location>
        <begin position="14"/>
        <end position="165"/>
    </location>
</feature>
<dbReference type="Proteomes" id="UP000597444">
    <property type="component" value="Unassembled WGS sequence"/>
</dbReference>
<gene>
    <name evidence="4" type="ORF">KSF_105870</name>
</gene>
<dbReference type="NCBIfam" id="NF033542">
    <property type="entry name" value="transpos_IS110"/>
    <property type="match status" value="1"/>
</dbReference>
<dbReference type="GO" id="GO:0004803">
    <property type="term" value="F:transposase activity"/>
    <property type="evidence" value="ECO:0007669"/>
    <property type="project" value="InterPro"/>
</dbReference>
<organism evidence="4 5">
    <name type="scientific">Reticulibacter mediterranei</name>
    <dbReference type="NCBI Taxonomy" id="2778369"/>
    <lineage>
        <taxon>Bacteria</taxon>
        <taxon>Bacillati</taxon>
        <taxon>Chloroflexota</taxon>
        <taxon>Ktedonobacteria</taxon>
        <taxon>Ktedonobacterales</taxon>
        <taxon>Reticulibacteraceae</taxon>
        <taxon>Reticulibacter</taxon>
    </lineage>
</organism>
<sequence length="355" mass="39196">MQKPSTPVSYHLFVGIDIASETFTIARLLPETKPKGELKPFEQTSAGFARFRTLLLTQGIAPANTLVVMEATGSYWIGLAIFLTEAGFAVSVVNPATAHYFAKAQLKHAKNDMLDACTLAQLAQALLPACWTPPPQIYHDLQQRLTQRASLLELRTQVTNQLHALSVHPNVVPSVRQRLLQLLELLNQQVAQVEAEIHQLVKIEPPPQKPCSLERKPADESEDVKTVEWKWKQSIVLLQTIPGIGIWSACWLTTATLNFTPCTTAEALVQYAGLAPLERTSGTSVRGRALLRHHGHARIRTMLYLATLSATRYNPAIKTLIVLACLGFTPKRCANGSSRMPCPFPLIREMLASSV</sequence>